<comment type="subcellular location">
    <subcellularLocation>
        <location evidence="1">Peroxisome</location>
    </subcellularLocation>
</comment>
<dbReference type="Gene3D" id="3.30.300.30">
    <property type="match status" value="1"/>
</dbReference>
<gene>
    <name evidence="8" type="primary">LOC113215983</name>
</gene>
<dbReference type="PANTHER" id="PTHR24096:SF149">
    <property type="entry name" value="AMP-BINDING DOMAIN-CONTAINING PROTEIN-RELATED"/>
    <property type="match status" value="1"/>
</dbReference>
<evidence type="ECO:0000256" key="3">
    <source>
        <dbReference type="ARBA" id="ARBA00022598"/>
    </source>
</evidence>
<dbReference type="InterPro" id="IPR025110">
    <property type="entry name" value="AMP-bd_C"/>
</dbReference>
<proteinExistence type="inferred from homology"/>
<comment type="similarity">
    <text evidence="2">Belongs to the ATP-dependent AMP-binding enzyme family.</text>
</comment>
<evidence type="ECO:0000313" key="7">
    <source>
        <dbReference type="Proteomes" id="UP000504606"/>
    </source>
</evidence>
<dbReference type="RefSeq" id="XP_026291438.1">
    <property type="nucleotide sequence ID" value="XM_026435653.2"/>
</dbReference>
<dbReference type="Pfam" id="PF00501">
    <property type="entry name" value="AMP-binding"/>
    <property type="match status" value="1"/>
</dbReference>
<dbReference type="Pfam" id="PF13193">
    <property type="entry name" value="AMP-binding_C"/>
    <property type="match status" value="1"/>
</dbReference>
<dbReference type="GO" id="GO:0016405">
    <property type="term" value="F:CoA-ligase activity"/>
    <property type="evidence" value="ECO:0007669"/>
    <property type="project" value="TreeGrafter"/>
</dbReference>
<accession>A0A6J1TDT9</accession>
<dbReference type="AlphaFoldDB" id="A0A6J1TDT9"/>
<dbReference type="Gene3D" id="3.40.50.12780">
    <property type="entry name" value="N-terminal domain of ligase-like"/>
    <property type="match status" value="1"/>
</dbReference>
<dbReference type="InterPro" id="IPR045851">
    <property type="entry name" value="AMP-bd_C_sf"/>
</dbReference>
<organism evidence="7 8">
    <name type="scientific">Frankliniella occidentalis</name>
    <name type="common">Western flower thrips</name>
    <name type="synonym">Euthrips occidentalis</name>
    <dbReference type="NCBI Taxonomy" id="133901"/>
    <lineage>
        <taxon>Eukaryota</taxon>
        <taxon>Metazoa</taxon>
        <taxon>Ecdysozoa</taxon>
        <taxon>Arthropoda</taxon>
        <taxon>Hexapoda</taxon>
        <taxon>Insecta</taxon>
        <taxon>Pterygota</taxon>
        <taxon>Neoptera</taxon>
        <taxon>Paraneoptera</taxon>
        <taxon>Thysanoptera</taxon>
        <taxon>Terebrantia</taxon>
        <taxon>Thripoidea</taxon>
        <taxon>Thripidae</taxon>
        <taxon>Frankliniella</taxon>
    </lineage>
</organism>
<dbReference type="GeneID" id="113215983"/>
<dbReference type="GO" id="GO:0005777">
    <property type="term" value="C:peroxisome"/>
    <property type="evidence" value="ECO:0007669"/>
    <property type="project" value="UniProtKB-SubCell"/>
</dbReference>
<keyword evidence="4" id="KW-0576">Peroxisome</keyword>
<dbReference type="OrthoDB" id="10253869at2759"/>
<feature type="domain" description="AMP-binding enzyme C-terminal" evidence="6">
    <location>
        <begin position="460"/>
        <end position="536"/>
    </location>
</feature>
<sequence length="555" mass="59446">MPDMPSDSGVFVWSGEAGRTHPAVSLGAFVLDHLRRHAKEADFPAQIDAATGNEMSFPTILELSVQSAESWRASGLGVGKTLVVFARNSEMLFPAVLGAVFQGVTLSGISPTASEGELRHCLALLRPDAILCDPPNVNLARRVMAEAGVVAEGCLLLVQSEEAAEGARTLGDVMRLVDATAVDVASYRPADVGDFREHVAAVFFSSGTTGMPKGVMLSNFGMLMSTQDCVMAFRCVRGERILCTSLMSWVTGIGLLVASSLAGSTRVCDTFTSPPALLASLRRYECNCWFTAPPLMMLVAEAVRAEGKDLTRPPCPKLRAVVVGGTALPAPMEEALARVMHCDIHQTYASTETLVLSAGSKPLRAGSTGKLVPGVRVRFVDIDTGVDIRTPGVPGELRIDSPSTMKGYKDNAEETAQAFDEHGYFCSGDIAYLDADGYLYIVGRLKELLKYHGDKVAPAEVEAVLREHPGVAEACVVGRPDPLAGDVPSAVVVRRPGHNVTEQELQQLVADRLSNTKRLRGGVVFIEQIPKTSNGKVARRNVMQYLDGHPMQELD</sequence>
<evidence type="ECO:0000256" key="4">
    <source>
        <dbReference type="ARBA" id="ARBA00023140"/>
    </source>
</evidence>
<dbReference type="FunFam" id="3.30.300.30:FF:000007">
    <property type="entry name" value="4-coumarate--CoA ligase 2"/>
    <property type="match status" value="1"/>
</dbReference>
<evidence type="ECO:0000256" key="1">
    <source>
        <dbReference type="ARBA" id="ARBA00004275"/>
    </source>
</evidence>
<keyword evidence="3" id="KW-0436">Ligase</keyword>
<evidence type="ECO:0000313" key="8">
    <source>
        <dbReference type="RefSeq" id="XP_026291438.1"/>
    </source>
</evidence>
<evidence type="ECO:0000259" key="5">
    <source>
        <dbReference type="Pfam" id="PF00501"/>
    </source>
</evidence>
<protein>
    <submittedName>
        <fullName evidence="8">Luciferin 4-monooxygenase-like</fullName>
    </submittedName>
</protein>
<dbReference type="KEGG" id="foc:113215983"/>
<dbReference type="PROSITE" id="PS00455">
    <property type="entry name" value="AMP_BINDING"/>
    <property type="match status" value="1"/>
</dbReference>
<evidence type="ECO:0000259" key="6">
    <source>
        <dbReference type="Pfam" id="PF13193"/>
    </source>
</evidence>
<dbReference type="InterPro" id="IPR000873">
    <property type="entry name" value="AMP-dep_synth/lig_dom"/>
</dbReference>
<dbReference type="Proteomes" id="UP000504606">
    <property type="component" value="Unplaced"/>
</dbReference>
<dbReference type="InterPro" id="IPR042099">
    <property type="entry name" value="ANL_N_sf"/>
</dbReference>
<dbReference type="SUPFAM" id="SSF56801">
    <property type="entry name" value="Acetyl-CoA synthetase-like"/>
    <property type="match status" value="1"/>
</dbReference>
<dbReference type="PANTHER" id="PTHR24096">
    <property type="entry name" value="LONG-CHAIN-FATTY-ACID--COA LIGASE"/>
    <property type="match status" value="1"/>
</dbReference>
<reference evidence="8" key="1">
    <citation type="submission" date="2025-08" db="UniProtKB">
        <authorList>
            <consortium name="RefSeq"/>
        </authorList>
    </citation>
    <scope>IDENTIFICATION</scope>
    <source>
        <tissue evidence="8">Whole organism</tissue>
    </source>
</reference>
<keyword evidence="7" id="KW-1185">Reference proteome</keyword>
<feature type="domain" description="AMP-dependent synthetase/ligase" evidence="5">
    <location>
        <begin position="38"/>
        <end position="408"/>
    </location>
</feature>
<name>A0A6J1TDT9_FRAOC</name>
<evidence type="ECO:0000256" key="2">
    <source>
        <dbReference type="ARBA" id="ARBA00006432"/>
    </source>
</evidence>
<dbReference type="InterPro" id="IPR020845">
    <property type="entry name" value="AMP-binding_CS"/>
</dbReference>